<dbReference type="InterPro" id="IPR036249">
    <property type="entry name" value="Thioredoxin-like_sf"/>
</dbReference>
<protein>
    <submittedName>
        <fullName evidence="1">Bacillithiol system redox-active protein YtxJ</fullName>
    </submittedName>
</protein>
<dbReference type="AlphaFoldDB" id="A0A4U0P033"/>
<comment type="caution">
    <text evidence="1">The sequence shown here is derived from an EMBL/GenBank/DDBJ whole genome shotgun (WGS) entry which is preliminary data.</text>
</comment>
<gene>
    <name evidence="1" type="primary">ytxJ</name>
    <name evidence="1" type="ORF">FAZ15_10705</name>
</gene>
<dbReference type="Pfam" id="PF11009">
    <property type="entry name" value="BrxC"/>
    <property type="match status" value="1"/>
</dbReference>
<organism evidence="1 2">
    <name type="scientific">Sphingobacterium olei</name>
    <dbReference type="NCBI Taxonomy" id="2571155"/>
    <lineage>
        <taxon>Bacteria</taxon>
        <taxon>Pseudomonadati</taxon>
        <taxon>Bacteroidota</taxon>
        <taxon>Sphingobacteriia</taxon>
        <taxon>Sphingobacteriales</taxon>
        <taxon>Sphingobacteriaceae</taxon>
        <taxon>Sphingobacterium</taxon>
    </lineage>
</organism>
<proteinExistence type="predicted"/>
<dbReference type="NCBIfam" id="TIGR04019">
    <property type="entry name" value="B_thiol_YtxJ"/>
    <property type="match status" value="1"/>
</dbReference>
<dbReference type="InterPro" id="IPR022551">
    <property type="entry name" value="BrxC"/>
</dbReference>
<evidence type="ECO:0000313" key="2">
    <source>
        <dbReference type="Proteomes" id="UP000306808"/>
    </source>
</evidence>
<name>A0A4U0P033_9SPHI</name>
<sequence>MNWITLSTTDQLDTIYANDETVVLFKHSTRCPVSSMAKRSLEFEKELVPAGAKFYYLDLIANRSLSNKIAELWNVQHESPQILVTRGNVCLYHASHQDIEMSELIKFL</sequence>
<dbReference type="RefSeq" id="WP_136901310.1">
    <property type="nucleotide sequence ID" value="NZ_SUME01000004.1"/>
</dbReference>
<keyword evidence="2" id="KW-1185">Reference proteome</keyword>
<accession>A0A4U0P033</accession>
<evidence type="ECO:0000313" key="1">
    <source>
        <dbReference type="EMBL" id="TJZ60463.1"/>
    </source>
</evidence>
<reference evidence="1 2" key="1">
    <citation type="submission" date="2019-04" db="EMBL/GenBank/DDBJ databases">
        <title>Sphingobacterium olei sp. nov., isolated from oil-contaminated soil.</title>
        <authorList>
            <person name="Liu B."/>
        </authorList>
    </citation>
    <scope>NUCLEOTIDE SEQUENCE [LARGE SCALE GENOMIC DNA]</scope>
    <source>
        <strain evidence="1 2">HAL-9</strain>
    </source>
</reference>
<dbReference type="Proteomes" id="UP000306808">
    <property type="component" value="Unassembled WGS sequence"/>
</dbReference>
<dbReference type="OrthoDB" id="677051at2"/>
<dbReference type="SUPFAM" id="SSF52833">
    <property type="entry name" value="Thioredoxin-like"/>
    <property type="match status" value="1"/>
</dbReference>
<dbReference type="Gene3D" id="3.40.30.10">
    <property type="entry name" value="Glutaredoxin"/>
    <property type="match status" value="1"/>
</dbReference>
<dbReference type="EMBL" id="SUME01000004">
    <property type="protein sequence ID" value="TJZ60463.1"/>
    <property type="molecule type" value="Genomic_DNA"/>
</dbReference>